<keyword evidence="1" id="KW-0472">Membrane</keyword>
<keyword evidence="3" id="KW-1185">Reference proteome</keyword>
<evidence type="ECO:0000313" key="3">
    <source>
        <dbReference type="Proteomes" id="UP000765160"/>
    </source>
</evidence>
<feature type="transmembrane region" description="Helical" evidence="1">
    <location>
        <begin position="84"/>
        <end position="105"/>
    </location>
</feature>
<feature type="transmembrane region" description="Helical" evidence="1">
    <location>
        <begin position="7"/>
        <end position="28"/>
    </location>
</feature>
<dbReference type="Proteomes" id="UP000765160">
    <property type="component" value="Unassembled WGS sequence"/>
</dbReference>
<organism evidence="2 3">
    <name type="scientific">Falsiroseomonas frigidaquae</name>
    <dbReference type="NCBI Taxonomy" id="487318"/>
    <lineage>
        <taxon>Bacteria</taxon>
        <taxon>Pseudomonadati</taxon>
        <taxon>Pseudomonadota</taxon>
        <taxon>Alphaproteobacteria</taxon>
        <taxon>Acetobacterales</taxon>
        <taxon>Roseomonadaceae</taxon>
        <taxon>Falsiroseomonas</taxon>
    </lineage>
</organism>
<proteinExistence type="predicted"/>
<evidence type="ECO:0000256" key="1">
    <source>
        <dbReference type="SAM" id="Phobius"/>
    </source>
</evidence>
<sequence>MQLAPQGWAALATPAARYLAVMVALNLIWEVAQLPLYTLWAEGTPGEIAFAVGHCTGGDAMIAAAALAIAILLTRAWQWPSRGWGRVTVTTTLAGLGYTVFSEWLNVDLRQSWAYTAAMPRLPPWGTGLTPFLQWLLLPPLAMLTVRPPARPFAR</sequence>
<accession>A0ABX1EZ06</accession>
<dbReference type="EMBL" id="JAAVTX010000003">
    <property type="protein sequence ID" value="NKE45289.1"/>
    <property type="molecule type" value="Genomic_DNA"/>
</dbReference>
<feature type="transmembrane region" description="Helical" evidence="1">
    <location>
        <begin position="125"/>
        <end position="146"/>
    </location>
</feature>
<name>A0ABX1EZ06_9PROT</name>
<protein>
    <submittedName>
        <fullName evidence="2">Uncharacterized protein</fullName>
    </submittedName>
</protein>
<reference evidence="2 3" key="1">
    <citation type="submission" date="2020-03" db="EMBL/GenBank/DDBJ databases">
        <title>Roseomonas selenitidurans sp. nov. isolated from soil.</title>
        <authorList>
            <person name="Liu H."/>
        </authorList>
    </citation>
    <scope>NUCLEOTIDE SEQUENCE [LARGE SCALE GENOMIC DNA]</scope>
    <source>
        <strain evidence="2 3">JCM 15073</strain>
    </source>
</reference>
<evidence type="ECO:0000313" key="2">
    <source>
        <dbReference type="EMBL" id="NKE45289.1"/>
    </source>
</evidence>
<keyword evidence="1" id="KW-1133">Transmembrane helix</keyword>
<keyword evidence="1" id="KW-0812">Transmembrane</keyword>
<comment type="caution">
    <text evidence="2">The sequence shown here is derived from an EMBL/GenBank/DDBJ whole genome shotgun (WGS) entry which is preliminary data.</text>
</comment>
<feature type="transmembrane region" description="Helical" evidence="1">
    <location>
        <begin position="48"/>
        <end position="72"/>
    </location>
</feature>
<gene>
    <name evidence="2" type="ORF">HB662_10915</name>
</gene>